<dbReference type="AlphaFoldDB" id="A0AAD5ZSP4"/>
<dbReference type="EMBL" id="JAMRDG010000001">
    <property type="protein sequence ID" value="KAJ3703340.1"/>
    <property type="molecule type" value="Genomic_DNA"/>
</dbReference>
<evidence type="ECO:0000313" key="3">
    <source>
        <dbReference type="Proteomes" id="UP001210211"/>
    </source>
</evidence>
<comment type="similarity">
    <text evidence="1">Belongs to the REF/SRPP family.</text>
</comment>
<organism evidence="2 3">
    <name type="scientific">Rhynchospora tenuis</name>
    <dbReference type="NCBI Taxonomy" id="198213"/>
    <lineage>
        <taxon>Eukaryota</taxon>
        <taxon>Viridiplantae</taxon>
        <taxon>Streptophyta</taxon>
        <taxon>Embryophyta</taxon>
        <taxon>Tracheophyta</taxon>
        <taxon>Spermatophyta</taxon>
        <taxon>Magnoliopsida</taxon>
        <taxon>Liliopsida</taxon>
        <taxon>Poales</taxon>
        <taxon>Cyperaceae</taxon>
        <taxon>Cyperoideae</taxon>
        <taxon>Rhynchosporeae</taxon>
        <taxon>Rhynchospora</taxon>
    </lineage>
</organism>
<dbReference type="Proteomes" id="UP001210211">
    <property type="component" value="Unassembled WGS sequence"/>
</dbReference>
<evidence type="ECO:0000313" key="2">
    <source>
        <dbReference type="EMBL" id="KAJ3703340.1"/>
    </source>
</evidence>
<sequence>MGPLKPGVETIEGTVKTVMDHVYDKFYYVPFHLLKFVDHKVSESVQEIEKHVPTIVKEAPNVARSFAEEVHRSGVVDTATGLVRNAVSRVEPVAKDLYTKCEPVGRDLYTKYEPDAKKRAVDAWCALNCLPLVPQVAHVVVPTTANLSQRYKLCLL</sequence>
<evidence type="ECO:0000256" key="1">
    <source>
        <dbReference type="ARBA" id="ARBA00009737"/>
    </source>
</evidence>
<reference evidence="2 3" key="1">
    <citation type="journal article" date="2022" name="Cell">
        <title>Repeat-based holocentromeres influence genome architecture and karyotype evolution.</title>
        <authorList>
            <person name="Hofstatter P.G."/>
            <person name="Thangavel G."/>
            <person name="Lux T."/>
            <person name="Neumann P."/>
            <person name="Vondrak T."/>
            <person name="Novak P."/>
            <person name="Zhang M."/>
            <person name="Costa L."/>
            <person name="Castellani M."/>
            <person name="Scott A."/>
            <person name="Toegelov H."/>
            <person name="Fuchs J."/>
            <person name="Mata-Sucre Y."/>
            <person name="Dias Y."/>
            <person name="Vanzela A.L.L."/>
            <person name="Huettel B."/>
            <person name="Almeida C.C.S."/>
            <person name="Simkova H."/>
            <person name="Souza G."/>
            <person name="Pedrosa-Harand A."/>
            <person name="Macas J."/>
            <person name="Mayer K.F.X."/>
            <person name="Houben A."/>
            <person name="Marques A."/>
        </authorList>
    </citation>
    <scope>NUCLEOTIDE SEQUENCE [LARGE SCALE GENOMIC DNA]</scope>
    <source>
        <strain evidence="2">RhyTen1mFocal</strain>
    </source>
</reference>
<comment type="caution">
    <text evidence="2">The sequence shown here is derived from an EMBL/GenBank/DDBJ whole genome shotgun (WGS) entry which is preliminary data.</text>
</comment>
<accession>A0AAD5ZSP4</accession>
<protein>
    <submittedName>
        <fullName evidence="2">Uncharacterized protein</fullName>
    </submittedName>
</protein>
<name>A0AAD5ZSP4_9POAL</name>
<keyword evidence="3" id="KW-1185">Reference proteome</keyword>
<dbReference type="PANTHER" id="PTHR33732">
    <property type="entry name" value="REF/SRPP-LIKE PROTEIN OS05G0151300/LOC_OS05G05940"/>
    <property type="match status" value="1"/>
</dbReference>
<dbReference type="PANTHER" id="PTHR33732:SF3">
    <property type="entry name" value="OS07G0671800 PROTEIN"/>
    <property type="match status" value="1"/>
</dbReference>
<proteinExistence type="inferred from homology"/>
<gene>
    <name evidence="2" type="ORF">LUZ61_007045</name>
</gene>
<dbReference type="InterPro" id="IPR008802">
    <property type="entry name" value="REF"/>
</dbReference>
<dbReference type="Pfam" id="PF05755">
    <property type="entry name" value="REF"/>
    <property type="match status" value="1"/>
</dbReference>